<dbReference type="Gene3D" id="3.20.20.300">
    <property type="entry name" value="Glycoside hydrolase, family 3, N-terminal domain"/>
    <property type="match status" value="1"/>
</dbReference>
<keyword evidence="8" id="KW-1185">Reference proteome</keyword>
<evidence type="ECO:0000313" key="7">
    <source>
        <dbReference type="EMBL" id="EFE89255.1"/>
    </source>
</evidence>
<evidence type="ECO:0000313" key="8">
    <source>
        <dbReference type="Proteomes" id="UP000003191"/>
    </source>
</evidence>
<dbReference type="Pfam" id="PF00933">
    <property type="entry name" value="Glyco_hydro_3"/>
    <property type="match status" value="1"/>
</dbReference>
<comment type="catalytic activity">
    <reaction evidence="1">
        <text>Hydrolysis of terminal non-reducing N-acetyl-D-hexosamine residues in N-acetyl-beta-D-hexosaminides.</text>
        <dbReference type="EC" id="3.2.1.52"/>
    </reaction>
</comment>
<dbReference type="EC" id="3.2.1.52" evidence="3"/>
<evidence type="ECO:0000256" key="4">
    <source>
        <dbReference type="ARBA" id="ARBA00022801"/>
    </source>
</evidence>
<keyword evidence="4 7" id="KW-0378">Hydrolase</keyword>
<dbReference type="GO" id="GO:0004563">
    <property type="term" value="F:beta-N-acetylhexosaminidase activity"/>
    <property type="evidence" value="ECO:0007669"/>
    <property type="project" value="UniProtKB-EC"/>
</dbReference>
<accession>D4BNL8</accession>
<dbReference type="GO" id="GO:0005975">
    <property type="term" value="P:carbohydrate metabolic process"/>
    <property type="evidence" value="ECO:0007669"/>
    <property type="project" value="InterPro"/>
</dbReference>
<dbReference type="Proteomes" id="UP000003191">
    <property type="component" value="Unassembled WGS sequence"/>
</dbReference>
<dbReference type="PANTHER" id="PTHR30480">
    <property type="entry name" value="BETA-HEXOSAMINIDASE-RELATED"/>
    <property type="match status" value="1"/>
</dbReference>
<dbReference type="PATRIC" id="fig|518634.7.peg.744"/>
<name>D4BNL8_BIFBR</name>
<comment type="similarity">
    <text evidence="2">Belongs to the glycosyl hydrolase 3 family.</text>
</comment>
<dbReference type="HOGENOM" id="CLU_008392_0_1_11"/>
<dbReference type="InterPro" id="IPR050226">
    <property type="entry name" value="NagZ_Beta-hexosaminidase"/>
</dbReference>
<evidence type="ECO:0000256" key="2">
    <source>
        <dbReference type="ARBA" id="ARBA00005336"/>
    </source>
</evidence>
<comment type="caution">
    <text evidence="7">The sequence shown here is derived from an EMBL/GenBank/DDBJ whole genome shotgun (WGS) entry which is preliminary data.</text>
</comment>
<keyword evidence="5" id="KW-0326">Glycosidase</keyword>
<evidence type="ECO:0000259" key="6">
    <source>
        <dbReference type="Pfam" id="PF00933"/>
    </source>
</evidence>
<evidence type="ECO:0000256" key="5">
    <source>
        <dbReference type="ARBA" id="ARBA00023295"/>
    </source>
</evidence>
<dbReference type="InterPro" id="IPR017853">
    <property type="entry name" value="GH"/>
</dbReference>
<dbReference type="SUPFAM" id="SSF51445">
    <property type="entry name" value="(Trans)glycosidases"/>
    <property type="match status" value="1"/>
</dbReference>
<dbReference type="PANTHER" id="PTHR30480:SF13">
    <property type="entry name" value="BETA-HEXOSAMINIDASE"/>
    <property type="match status" value="1"/>
</dbReference>
<dbReference type="STRING" id="1685.RY69_1278"/>
<organism evidence="7 8">
    <name type="scientific">Bifidobacterium breve DSM 20213 = JCM 1192</name>
    <dbReference type="NCBI Taxonomy" id="518634"/>
    <lineage>
        <taxon>Bacteria</taxon>
        <taxon>Bacillati</taxon>
        <taxon>Actinomycetota</taxon>
        <taxon>Actinomycetes</taxon>
        <taxon>Bifidobacteriales</taxon>
        <taxon>Bifidobacteriaceae</taxon>
        <taxon>Bifidobacterium</taxon>
    </lineage>
</organism>
<proteinExistence type="inferred from homology"/>
<dbReference type="InterPro" id="IPR001764">
    <property type="entry name" value="Glyco_hydro_3_N"/>
</dbReference>
<evidence type="ECO:0000256" key="1">
    <source>
        <dbReference type="ARBA" id="ARBA00001231"/>
    </source>
</evidence>
<protein>
    <recommendedName>
        <fullName evidence="3">beta-N-acetylhexosaminidase</fullName>
        <ecNumber evidence="3">3.2.1.52</ecNumber>
    </recommendedName>
</protein>
<feature type="domain" description="Glycoside hydrolase family 3 N-terminal" evidence="6">
    <location>
        <begin position="9"/>
        <end position="239"/>
    </location>
</feature>
<evidence type="ECO:0000256" key="3">
    <source>
        <dbReference type="ARBA" id="ARBA00012663"/>
    </source>
</evidence>
<dbReference type="EMBL" id="ACCG02000009">
    <property type="protein sequence ID" value="EFE89255.1"/>
    <property type="molecule type" value="Genomic_DNA"/>
</dbReference>
<gene>
    <name evidence="7" type="ORF">BIFBRE_03668</name>
</gene>
<sequence length="246" mass="25183">MPTAVDQGTMSTNQLRQSASVWGSQLAAAGINVDLAPVLGTVVVNRAANAPIGALYRDFGLDTAGNAAHGTAFVQGMANAGVQSAIKHYPGLGAVTGNTDFTADGILDTTTTLDGTEIKAFDTTIDKADPAMVMMALATYQAIDPNDPAVFSSIIIDGHLRGDLGYDGVVISDSMSAAAVSAYDTTQLGVKLVEAGGDLVCIGDTNYVVPILDGLSTRAASDPAFANKVTQSAIRVMTLKIKMGLA</sequence>
<dbReference type="GO" id="GO:0009254">
    <property type="term" value="P:peptidoglycan turnover"/>
    <property type="evidence" value="ECO:0007669"/>
    <property type="project" value="TreeGrafter"/>
</dbReference>
<reference evidence="7 8" key="1">
    <citation type="submission" date="2010-02" db="EMBL/GenBank/DDBJ databases">
        <authorList>
            <person name="Weinstock G."/>
            <person name="Sodergren E."/>
            <person name="Clifton S."/>
            <person name="Fulton L."/>
            <person name="Fulton B."/>
            <person name="Courtney L."/>
            <person name="Fronick C."/>
            <person name="Harrison M."/>
            <person name="Strong C."/>
            <person name="Farmer C."/>
            <person name="Delahaunty K."/>
            <person name="Markovic C."/>
            <person name="Hall O."/>
            <person name="Minx P."/>
            <person name="Tomlinson C."/>
            <person name="Mitreva M."/>
            <person name="Nelson J."/>
            <person name="Hou S."/>
            <person name="Wollam A."/>
            <person name="Pepin K.H."/>
            <person name="Johnson M."/>
            <person name="Bhonagiri V."/>
            <person name="Zhang X."/>
            <person name="Suruliraj S."/>
            <person name="Warren W."/>
            <person name="Chinwalla A."/>
            <person name="Mardis E.R."/>
            <person name="Wilson R.K."/>
        </authorList>
    </citation>
    <scope>NUCLEOTIDE SEQUENCE [LARGE SCALE GENOMIC DNA]</scope>
    <source>
        <strain evidence="7 8">DSM 20213</strain>
    </source>
</reference>
<dbReference type="AlphaFoldDB" id="D4BNL8"/>
<dbReference type="InterPro" id="IPR036962">
    <property type="entry name" value="Glyco_hydro_3_N_sf"/>
</dbReference>